<reference evidence="2 3" key="1">
    <citation type="submission" date="2018-06" db="EMBL/GenBank/DDBJ databases">
        <authorList>
            <consortium name="Pathogen Informatics"/>
            <person name="Doyle S."/>
        </authorList>
    </citation>
    <scope>NUCLEOTIDE SEQUENCE [LARGE SCALE GENOMIC DNA]</scope>
    <source>
        <strain evidence="2 3">NCTC9380</strain>
    </source>
</reference>
<dbReference type="AlphaFoldDB" id="A0A378NF67"/>
<feature type="transmembrane region" description="Helical" evidence="1">
    <location>
        <begin position="7"/>
        <end position="30"/>
    </location>
</feature>
<gene>
    <name evidence="2" type="ORF">NCTC9380_02412</name>
</gene>
<evidence type="ECO:0000313" key="2">
    <source>
        <dbReference type="EMBL" id="STY67073.1"/>
    </source>
</evidence>
<accession>A0A378NF67</accession>
<name>A0A378NF67_MANHA</name>
<keyword evidence="1" id="KW-1133">Transmembrane helix</keyword>
<proteinExistence type="predicted"/>
<keyword evidence="1" id="KW-0812">Transmembrane</keyword>
<organism evidence="2 3">
    <name type="scientific">Mannheimia haemolytica</name>
    <name type="common">Pasteurella haemolytica</name>
    <dbReference type="NCBI Taxonomy" id="75985"/>
    <lineage>
        <taxon>Bacteria</taxon>
        <taxon>Pseudomonadati</taxon>
        <taxon>Pseudomonadota</taxon>
        <taxon>Gammaproteobacteria</taxon>
        <taxon>Pasteurellales</taxon>
        <taxon>Pasteurellaceae</taxon>
        <taxon>Mannheimia</taxon>
    </lineage>
</organism>
<evidence type="ECO:0000313" key="3">
    <source>
        <dbReference type="Proteomes" id="UP000254031"/>
    </source>
</evidence>
<feature type="transmembrane region" description="Helical" evidence="1">
    <location>
        <begin position="64"/>
        <end position="86"/>
    </location>
</feature>
<dbReference type="Proteomes" id="UP000254031">
    <property type="component" value="Unassembled WGS sequence"/>
</dbReference>
<keyword evidence="1" id="KW-0472">Membrane</keyword>
<dbReference type="RefSeq" id="WP_006251635.1">
    <property type="nucleotide sequence ID" value="NZ_CP017484.1"/>
</dbReference>
<evidence type="ECO:0000256" key="1">
    <source>
        <dbReference type="SAM" id="Phobius"/>
    </source>
</evidence>
<dbReference type="EMBL" id="UGPL01000006">
    <property type="protein sequence ID" value="STY67073.1"/>
    <property type="molecule type" value="Genomic_DNA"/>
</dbReference>
<sequence>MDYKKQILFSLLFALVIAIISYFLFTYIPFDCSDLSKLNDSQRLECRTAEVLGVYYWLPHTTTLFFGSVLLYWAVYGMISLVQAVLKR</sequence>
<protein>
    <submittedName>
        <fullName evidence="2">Uncharacterized protein</fullName>
    </submittedName>
</protein>